<accession>A0A6J5JJZ7</accession>
<organism evidence="4 5">
    <name type="scientific">Burkholderia aenigmatica</name>
    <dbReference type="NCBI Taxonomy" id="2015348"/>
    <lineage>
        <taxon>Bacteria</taxon>
        <taxon>Pseudomonadati</taxon>
        <taxon>Pseudomonadota</taxon>
        <taxon>Betaproteobacteria</taxon>
        <taxon>Burkholderiales</taxon>
        <taxon>Burkholderiaceae</taxon>
        <taxon>Burkholderia</taxon>
        <taxon>Burkholderia cepacia complex</taxon>
    </lineage>
</organism>
<dbReference type="InterPro" id="IPR050882">
    <property type="entry name" value="Prepilin_peptidase/N-MTase"/>
</dbReference>
<reference evidence="4 5" key="1">
    <citation type="submission" date="2020-04" db="EMBL/GenBank/DDBJ databases">
        <authorList>
            <person name="Depoorter E."/>
        </authorList>
    </citation>
    <scope>NUCLEOTIDE SEQUENCE [LARGE SCALE GENOMIC DNA]</scope>
    <source>
        <strain evidence="4 5">BCC0217</strain>
    </source>
</reference>
<dbReference type="AlphaFoldDB" id="A0A6J5JJZ7"/>
<proteinExistence type="inferred from homology"/>
<evidence type="ECO:0000256" key="1">
    <source>
        <dbReference type="ARBA" id="ARBA00005801"/>
    </source>
</evidence>
<sequence length="186" mass="19280">MVGGLPRQSARYGMSAGGDAMAHLIFSGAFLVWATWVATSDIRFRRISNLAVLIGLICGLGGALIGANPFGVSSAQATVGILFGFVGLLPFFLLRVMGAADVKIFAVLGAWCGAHALLWLWVAASLAAGIHALALLLLSRTSLGALWRRDEPALALGGFRATPYAACLAIPAAVWLVYLVSGGGVR</sequence>
<dbReference type="InterPro" id="IPR000045">
    <property type="entry name" value="Prepilin_IV_endopep_pep"/>
</dbReference>
<keyword evidence="2" id="KW-0812">Transmembrane</keyword>
<dbReference type="Gene3D" id="1.20.120.1220">
    <property type="match status" value="1"/>
</dbReference>
<keyword evidence="2" id="KW-1133">Transmembrane helix</keyword>
<feature type="domain" description="Prepilin type IV endopeptidase peptidase" evidence="3">
    <location>
        <begin position="30"/>
        <end position="132"/>
    </location>
</feature>
<dbReference type="GO" id="GO:0004190">
    <property type="term" value="F:aspartic-type endopeptidase activity"/>
    <property type="evidence" value="ECO:0007669"/>
    <property type="project" value="InterPro"/>
</dbReference>
<dbReference type="Proteomes" id="UP000494301">
    <property type="component" value="Unassembled WGS sequence"/>
</dbReference>
<dbReference type="GO" id="GO:0005886">
    <property type="term" value="C:plasma membrane"/>
    <property type="evidence" value="ECO:0007669"/>
    <property type="project" value="TreeGrafter"/>
</dbReference>
<evidence type="ECO:0000256" key="2">
    <source>
        <dbReference type="SAM" id="Phobius"/>
    </source>
</evidence>
<feature type="transmembrane region" description="Helical" evidence="2">
    <location>
        <begin position="128"/>
        <end position="147"/>
    </location>
</feature>
<feature type="transmembrane region" description="Helical" evidence="2">
    <location>
        <begin position="50"/>
        <end position="71"/>
    </location>
</feature>
<feature type="transmembrane region" description="Helical" evidence="2">
    <location>
        <begin position="20"/>
        <end position="38"/>
    </location>
</feature>
<feature type="transmembrane region" description="Helical" evidence="2">
    <location>
        <begin position="159"/>
        <end position="180"/>
    </location>
</feature>
<gene>
    <name evidence="4" type="ORF">BLA3211_06781</name>
</gene>
<comment type="similarity">
    <text evidence="1">Belongs to the peptidase A24 family.</text>
</comment>
<dbReference type="PANTHER" id="PTHR30487:SF0">
    <property type="entry name" value="PREPILIN LEADER PEPTIDASE_N-METHYLTRANSFERASE-RELATED"/>
    <property type="match status" value="1"/>
</dbReference>
<name>A0A6J5JJZ7_9BURK</name>
<evidence type="ECO:0000259" key="3">
    <source>
        <dbReference type="Pfam" id="PF01478"/>
    </source>
</evidence>
<dbReference type="PANTHER" id="PTHR30487">
    <property type="entry name" value="TYPE 4 PREPILIN-LIKE PROTEINS LEADER PEPTIDE-PROCESSING ENZYME"/>
    <property type="match status" value="1"/>
</dbReference>
<protein>
    <submittedName>
        <fullName evidence="4">Peptidase A24A, prepilin type IV</fullName>
    </submittedName>
</protein>
<keyword evidence="2" id="KW-0472">Membrane</keyword>
<dbReference type="EMBL" id="CABWIL020000031">
    <property type="protein sequence ID" value="CAB3972112.1"/>
    <property type="molecule type" value="Genomic_DNA"/>
</dbReference>
<feature type="transmembrane region" description="Helical" evidence="2">
    <location>
        <begin position="77"/>
        <end position="97"/>
    </location>
</feature>
<dbReference type="GO" id="GO:0006465">
    <property type="term" value="P:signal peptide processing"/>
    <property type="evidence" value="ECO:0007669"/>
    <property type="project" value="TreeGrafter"/>
</dbReference>
<dbReference type="Pfam" id="PF01478">
    <property type="entry name" value="Peptidase_A24"/>
    <property type="match status" value="1"/>
</dbReference>
<evidence type="ECO:0000313" key="4">
    <source>
        <dbReference type="EMBL" id="CAB3972112.1"/>
    </source>
</evidence>
<evidence type="ECO:0000313" key="5">
    <source>
        <dbReference type="Proteomes" id="UP000494301"/>
    </source>
</evidence>